<dbReference type="AlphaFoldDB" id="V7BH16"/>
<dbReference type="Gramene" id="ESW17189">
    <property type="protein sequence ID" value="ESW17189"/>
    <property type="gene ID" value="PHAVU_007G218200g"/>
</dbReference>
<keyword evidence="1 2" id="KW-0732">Signal</keyword>
<evidence type="ECO:0000256" key="2">
    <source>
        <dbReference type="SAM" id="SignalP"/>
    </source>
</evidence>
<reference evidence="4" key="1">
    <citation type="journal article" date="2014" name="Nat. Genet.">
        <title>A reference genome for common bean and genome-wide analysis of dual domestications.</title>
        <authorList>
            <person name="Schmutz J."/>
            <person name="McClean P.E."/>
            <person name="Mamidi S."/>
            <person name="Wu G.A."/>
            <person name="Cannon S.B."/>
            <person name="Grimwood J."/>
            <person name="Jenkins J."/>
            <person name="Shu S."/>
            <person name="Song Q."/>
            <person name="Chavarro C."/>
            <person name="Torres-Torres M."/>
            <person name="Geffroy V."/>
            <person name="Moghaddam S.M."/>
            <person name="Gao D."/>
            <person name="Abernathy B."/>
            <person name="Barry K."/>
            <person name="Blair M."/>
            <person name="Brick M.A."/>
            <person name="Chovatia M."/>
            <person name="Gepts P."/>
            <person name="Goodstein D.M."/>
            <person name="Gonzales M."/>
            <person name="Hellsten U."/>
            <person name="Hyten D.L."/>
            <person name="Jia G."/>
            <person name="Kelly J.D."/>
            <person name="Kudrna D."/>
            <person name="Lee R."/>
            <person name="Richard M.M."/>
            <person name="Miklas P.N."/>
            <person name="Osorno J.M."/>
            <person name="Rodrigues J."/>
            <person name="Thareau V."/>
            <person name="Urrea C.A."/>
            <person name="Wang M."/>
            <person name="Yu Y."/>
            <person name="Zhang M."/>
            <person name="Wing R.A."/>
            <person name="Cregan P.B."/>
            <person name="Rokhsar D.S."/>
            <person name="Jackson S.A."/>
        </authorList>
    </citation>
    <scope>NUCLEOTIDE SEQUENCE [LARGE SCALE GENOMIC DNA]</scope>
    <source>
        <strain evidence="4">cv. G19833</strain>
    </source>
</reference>
<dbReference type="STRING" id="3885.V7BH16"/>
<dbReference type="GO" id="GO:0071944">
    <property type="term" value="C:cell periphery"/>
    <property type="evidence" value="ECO:0007669"/>
    <property type="project" value="TreeGrafter"/>
</dbReference>
<proteinExistence type="predicted"/>
<evidence type="ECO:0000313" key="4">
    <source>
        <dbReference type="Proteomes" id="UP000000226"/>
    </source>
</evidence>
<dbReference type="EMBL" id="CM002294">
    <property type="protein sequence ID" value="ESW17189.1"/>
    <property type="molecule type" value="Genomic_DNA"/>
</dbReference>
<name>V7BH16_PHAVU</name>
<evidence type="ECO:0000256" key="1">
    <source>
        <dbReference type="ARBA" id="ARBA00022729"/>
    </source>
</evidence>
<evidence type="ECO:0000313" key="3">
    <source>
        <dbReference type="EMBL" id="ESW17189.1"/>
    </source>
</evidence>
<dbReference type="PANTHER" id="PTHR33470">
    <property type="entry name" value="OS01G0164075 PROTEIN"/>
    <property type="match status" value="1"/>
</dbReference>
<feature type="signal peptide" evidence="2">
    <location>
        <begin position="1"/>
        <end position="26"/>
    </location>
</feature>
<feature type="chain" id="PRO_5004754539" description="Pollen Ole e 1 allergen and extensin family protein" evidence="2">
    <location>
        <begin position="27"/>
        <end position="180"/>
    </location>
</feature>
<keyword evidence="4" id="KW-1185">Reference proteome</keyword>
<dbReference type="OrthoDB" id="1847243at2759"/>
<evidence type="ECO:0008006" key="5">
    <source>
        <dbReference type="Google" id="ProtNLM"/>
    </source>
</evidence>
<organism evidence="3 4">
    <name type="scientific">Phaseolus vulgaris</name>
    <name type="common">Kidney bean</name>
    <name type="synonym">French bean</name>
    <dbReference type="NCBI Taxonomy" id="3885"/>
    <lineage>
        <taxon>Eukaryota</taxon>
        <taxon>Viridiplantae</taxon>
        <taxon>Streptophyta</taxon>
        <taxon>Embryophyta</taxon>
        <taxon>Tracheophyta</taxon>
        <taxon>Spermatophyta</taxon>
        <taxon>Magnoliopsida</taxon>
        <taxon>eudicotyledons</taxon>
        <taxon>Gunneridae</taxon>
        <taxon>Pentapetalae</taxon>
        <taxon>rosids</taxon>
        <taxon>fabids</taxon>
        <taxon>Fabales</taxon>
        <taxon>Fabaceae</taxon>
        <taxon>Papilionoideae</taxon>
        <taxon>50 kb inversion clade</taxon>
        <taxon>NPAAA clade</taxon>
        <taxon>indigoferoid/millettioid clade</taxon>
        <taxon>Phaseoleae</taxon>
        <taxon>Phaseolus</taxon>
    </lineage>
</organism>
<sequence>MKMACIHRTFFLAFMFVATLLVPSSGGDFGPKQHDVTQKFEEEKLLSTNIAIQGIVYCKSASKLIPVEGALTRITCEAVDEDGFETTPFSFLSEETDSKGYFLATLCPREVAENHVLKECRACLDASPLNNCSYATDVNQGISGALLHSPRFLHNKNMKLYTVGPFLFTSSPPSTVSDGY</sequence>
<dbReference type="Proteomes" id="UP000000226">
    <property type="component" value="Chromosome 7"/>
</dbReference>
<dbReference type="eggNOG" id="ENOG502S1TD">
    <property type="taxonomic scope" value="Eukaryota"/>
</dbReference>
<protein>
    <recommendedName>
        <fullName evidence="5">Pollen Ole e 1 allergen and extensin family protein</fullName>
    </recommendedName>
</protein>
<dbReference type="PANTHER" id="PTHR33470:SF58">
    <property type="entry name" value="POLLEN OLE E 1 ALLERGEN AND EXTENSIN FAMILY PROTEIN"/>
    <property type="match status" value="1"/>
</dbReference>
<gene>
    <name evidence="3" type="ORF">PHAVU_007G218200g</name>
</gene>
<dbReference type="OMA" id="ASPLNNC"/>
<accession>V7BH16</accession>
<dbReference type="Pfam" id="PF01190">
    <property type="entry name" value="Pollen_Ole_e_1"/>
    <property type="match status" value="1"/>
</dbReference>